<dbReference type="InterPro" id="IPR052016">
    <property type="entry name" value="Bact_Sigma-Reg"/>
</dbReference>
<evidence type="ECO:0000313" key="4">
    <source>
        <dbReference type="EMBL" id="OIK00181.1"/>
    </source>
</evidence>
<keyword evidence="5" id="KW-1185">Reference proteome</keyword>
<dbReference type="PANTHER" id="PTHR43156:SF2">
    <property type="entry name" value="STAGE II SPORULATION PROTEIN E"/>
    <property type="match status" value="1"/>
</dbReference>
<feature type="transmembrane region" description="Helical" evidence="2">
    <location>
        <begin position="85"/>
        <end position="103"/>
    </location>
</feature>
<keyword evidence="2" id="KW-0812">Transmembrane</keyword>
<accession>A0A1S2Q3H5</accession>
<evidence type="ECO:0000313" key="5">
    <source>
        <dbReference type="Proteomes" id="UP000179642"/>
    </source>
</evidence>
<dbReference type="PANTHER" id="PTHR43156">
    <property type="entry name" value="STAGE II SPORULATION PROTEIN E-RELATED"/>
    <property type="match status" value="1"/>
</dbReference>
<reference evidence="4 5" key="1">
    <citation type="submission" date="2016-10" db="EMBL/GenBank/DDBJ databases">
        <title>Genome sequence of Streptomyces sp. MUSC 1.</title>
        <authorList>
            <person name="Lee L.-H."/>
            <person name="Ser H.-L."/>
            <person name="Law J.W.-F."/>
        </authorList>
    </citation>
    <scope>NUCLEOTIDE SEQUENCE [LARGE SCALE GENOMIC DNA]</scope>
    <source>
        <strain evidence="4 5">MUSC 1</strain>
    </source>
</reference>
<keyword evidence="2" id="KW-0472">Membrane</keyword>
<protein>
    <recommendedName>
        <fullName evidence="3">PPM-type phosphatase domain-containing protein</fullName>
    </recommendedName>
</protein>
<dbReference type="FunFam" id="3.60.40.10:FF:000058">
    <property type="entry name" value="Stage II sporulation protein E"/>
    <property type="match status" value="1"/>
</dbReference>
<gene>
    <name evidence="4" type="ORF">BIV23_26905</name>
</gene>
<dbReference type="OrthoDB" id="3210173at2"/>
<dbReference type="Pfam" id="PF07228">
    <property type="entry name" value="SpoIIE"/>
    <property type="match status" value="1"/>
</dbReference>
<dbReference type="InterPro" id="IPR036457">
    <property type="entry name" value="PPM-type-like_dom_sf"/>
</dbReference>
<dbReference type="SUPFAM" id="SSF81606">
    <property type="entry name" value="PP2C-like"/>
    <property type="match status" value="1"/>
</dbReference>
<dbReference type="InterPro" id="IPR001932">
    <property type="entry name" value="PPM-type_phosphatase-like_dom"/>
</dbReference>
<evidence type="ECO:0000259" key="3">
    <source>
        <dbReference type="SMART" id="SM00331"/>
    </source>
</evidence>
<organism evidence="4 5">
    <name type="scientific">Streptomyces monashensis</name>
    <dbReference type="NCBI Taxonomy" id="1678012"/>
    <lineage>
        <taxon>Bacteria</taxon>
        <taxon>Bacillati</taxon>
        <taxon>Actinomycetota</taxon>
        <taxon>Actinomycetes</taxon>
        <taxon>Kitasatosporales</taxon>
        <taxon>Streptomycetaceae</taxon>
        <taxon>Streptomyces</taxon>
    </lineage>
</organism>
<dbReference type="Gene3D" id="3.60.40.10">
    <property type="entry name" value="PPM-type phosphatase domain"/>
    <property type="match status" value="1"/>
</dbReference>
<dbReference type="RefSeq" id="WP_071383558.1">
    <property type="nucleotide sequence ID" value="NZ_MLYO01000048.1"/>
</dbReference>
<keyword evidence="1" id="KW-0378">Hydrolase</keyword>
<keyword evidence="2" id="KW-1133">Transmembrane helix</keyword>
<dbReference type="GO" id="GO:0016791">
    <property type="term" value="F:phosphatase activity"/>
    <property type="evidence" value="ECO:0007669"/>
    <property type="project" value="TreeGrafter"/>
</dbReference>
<dbReference type="AlphaFoldDB" id="A0A1S2Q3H5"/>
<evidence type="ECO:0000256" key="1">
    <source>
        <dbReference type="ARBA" id="ARBA00022801"/>
    </source>
</evidence>
<comment type="caution">
    <text evidence="4">The sequence shown here is derived from an EMBL/GenBank/DDBJ whole genome shotgun (WGS) entry which is preliminary data.</text>
</comment>
<dbReference type="Proteomes" id="UP000179642">
    <property type="component" value="Unassembled WGS sequence"/>
</dbReference>
<sequence>MTGEDTGRPSGAPPRPWWLRALPLALLVFLVLAQVIPPRDVDVGSLLAAVPPLAALAYGPLTTTAISAVVLVLVNTPLVTVHHSVASRITAILLCVLSVLIALGRTRRDVQLVTARSVAEAAQRAVLEPPPATVGPVRCAALYRAAQSGTLVGGDLYDVQDTPHGVRAIVADVQGHGIAAVKTVAGLLGTFREAVLDEPTLTAVADRLDRRLTLDAARGAAGPDGGELFATAVLLEFTPDASALHVVSCGHPAPLLIRGGSAEELPVDHAPPLGLGLTSLARTETIPLRPDDVLLAHTDGVTEARDATGAFYPLADRVTAGAPTHLVTALWQDLSAYAPTIDDDVALLALAPTRLPQPPEPREHVPDT</sequence>
<feature type="domain" description="PPM-type phosphatase" evidence="3">
    <location>
        <begin position="137"/>
        <end position="352"/>
    </location>
</feature>
<name>A0A1S2Q3H5_9ACTN</name>
<feature type="transmembrane region" description="Helical" evidence="2">
    <location>
        <begin position="17"/>
        <end position="36"/>
    </location>
</feature>
<dbReference type="SMART" id="SM00331">
    <property type="entry name" value="PP2C_SIG"/>
    <property type="match status" value="1"/>
</dbReference>
<proteinExistence type="predicted"/>
<feature type="transmembrane region" description="Helical" evidence="2">
    <location>
        <begin position="48"/>
        <end position="73"/>
    </location>
</feature>
<evidence type="ECO:0000256" key="2">
    <source>
        <dbReference type="SAM" id="Phobius"/>
    </source>
</evidence>
<dbReference type="EMBL" id="MLYO01000048">
    <property type="protein sequence ID" value="OIK00181.1"/>
    <property type="molecule type" value="Genomic_DNA"/>
</dbReference>